<name>A0A0G0WA49_UNCC2</name>
<dbReference type="PRINTS" id="PR00412">
    <property type="entry name" value="EPOXHYDRLASE"/>
</dbReference>
<dbReference type="Pfam" id="PF00561">
    <property type="entry name" value="Abhydrolase_1"/>
    <property type="match status" value="1"/>
</dbReference>
<dbReference type="InterPro" id="IPR029058">
    <property type="entry name" value="AB_hydrolase_fold"/>
</dbReference>
<evidence type="ECO:0000313" key="2">
    <source>
        <dbReference type="EMBL" id="KKS09884.1"/>
    </source>
</evidence>
<keyword evidence="2" id="KW-0378">Hydrolase</keyword>
<feature type="domain" description="AB hydrolase-1" evidence="1">
    <location>
        <begin position="28"/>
        <end position="270"/>
    </location>
</feature>
<protein>
    <submittedName>
        <fullName evidence="2">Alpha/beta hydrolase fold protein</fullName>
    </submittedName>
</protein>
<dbReference type="AlphaFoldDB" id="A0A0G0WA49"/>
<dbReference type="PANTHER" id="PTHR43798:SF33">
    <property type="entry name" value="HYDROLASE, PUTATIVE (AFU_ORTHOLOGUE AFUA_2G14860)-RELATED"/>
    <property type="match status" value="1"/>
</dbReference>
<dbReference type="GO" id="GO:0016020">
    <property type="term" value="C:membrane"/>
    <property type="evidence" value="ECO:0007669"/>
    <property type="project" value="TreeGrafter"/>
</dbReference>
<sequence>MQKEFAIKEKWIDVNGYNIHYFVVGKGKPLVCLHGTGQASAWITFKNVLKEFPGNFQVIALDWPGYGKSSQIYIPHTVEFFIKILETFVKKLDLEKFSLVGHSMGGAITIGFTLKFPEKVEKLVLVDSYGLGNKLNRHLLMALGLKLPMAYDVGWHLMSKNNFVSKSLIRASLVNKEAATDEYVKEIQEAMKDNKLRDACKLWAKEEIRLHGTTTNYSGQLSKLKLPIFFLHGRKDRLFPVKWSQNAHQNLPNSKIKVFENTGHITLTDRPSEANHLILNFLLDK</sequence>
<evidence type="ECO:0000259" key="1">
    <source>
        <dbReference type="Pfam" id="PF00561"/>
    </source>
</evidence>
<gene>
    <name evidence="2" type="ORF">UU65_C0001G0289</name>
</gene>
<dbReference type="InterPro" id="IPR000639">
    <property type="entry name" value="Epox_hydrolase-like"/>
</dbReference>
<comment type="caution">
    <text evidence="2">The sequence shown here is derived from an EMBL/GenBank/DDBJ whole genome shotgun (WGS) entry which is preliminary data.</text>
</comment>
<organism evidence="2 3">
    <name type="scientific">candidate division CPR2 bacterium GW2011_GWC1_41_48</name>
    <dbReference type="NCBI Taxonomy" id="1618344"/>
    <lineage>
        <taxon>Bacteria</taxon>
        <taxon>Bacteria division CPR2</taxon>
    </lineage>
</organism>
<dbReference type="GO" id="GO:0016787">
    <property type="term" value="F:hydrolase activity"/>
    <property type="evidence" value="ECO:0007669"/>
    <property type="project" value="UniProtKB-KW"/>
</dbReference>
<reference evidence="2 3" key="1">
    <citation type="journal article" date="2015" name="Nature">
        <title>rRNA introns, odd ribosomes, and small enigmatic genomes across a large radiation of phyla.</title>
        <authorList>
            <person name="Brown C.T."/>
            <person name="Hug L.A."/>
            <person name="Thomas B.C."/>
            <person name="Sharon I."/>
            <person name="Castelle C.J."/>
            <person name="Singh A."/>
            <person name="Wilkins M.J."/>
            <person name="Williams K.H."/>
            <person name="Banfield J.F."/>
        </authorList>
    </citation>
    <scope>NUCLEOTIDE SEQUENCE [LARGE SCALE GENOMIC DNA]</scope>
</reference>
<dbReference type="PANTHER" id="PTHR43798">
    <property type="entry name" value="MONOACYLGLYCEROL LIPASE"/>
    <property type="match status" value="1"/>
</dbReference>
<dbReference type="SUPFAM" id="SSF53474">
    <property type="entry name" value="alpha/beta-Hydrolases"/>
    <property type="match status" value="1"/>
</dbReference>
<dbReference type="EMBL" id="LCBL01000001">
    <property type="protein sequence ID" value="KKS09884.1"/>
    <property type="molecule type" value="Genomic_DNA"/>
</dbReference>
<dbReference type="InterPro" id="IPR050266">
    <property type="entry name" value="AB_hydrolase_sf"/>
</dbReference>
<dbReference type="InterPro" id="IPR000073">
    <property type="entry name" value="AB_hydrolase_1"/>
</dbReference>
<dbReference type="PRINTS" id="PR00111">
    <property type="entry name" value="ABHYDROLASE"/>
</dbReference>
<accession>A0A0G0WA49</accession>
<dbReference type="Proteomes" id="UP000033869">
    <property type="component" value="Unassembled WGS sequence"/>
</dbReference>
<proteinExistence type="predicted"/>
<dbReference type="Gene3D" id="3.40.50.1820">
    <property type="entry name" value="alpha/beta hydrolase"/>
    <property type="match status" value="1"/>
</dbReference>
<evidence type="ECO:0000313" key="3">
    <source>
        <dbReference type="Proteomes" id="UP000033869"/>
    </source>
</evidence>